<dbReference type="PATRIC" id="fig|1326980.8.peg.51"/>
<evidence type="ECO:0000256" key="3">
    <source>
        <dbReference type="ARBA" id="ARBA00022679"/>
    </source>
</evidence>
<dbReference type="Pfam" id="PF05175">
    <property type="entry name" value="MTS"/>
    <property type="match status" value="1"/>
</dbReference>
<dbReference type="GO" id="GO:0008276">
    <property type="term" value="F:protein methyltransferase activity"/>
    <property type="evidence" value="ECO:0007669"/>
    <property type="project" value="TreeGrafter"/>
</dbReference>
<dbReference type="InterPro" id="IPR029063">
    <property type="entry name" value="SAM-dependent_MTases_sf"/>
</dbReference>
<comment type="similarity">
    <text evidence="1">Belongs to the eukaryotic/archaeal PrmC-related family.</text>
</comment>
<dbReference type="NCBIfam" id="TIGR00537">
    <property type="entry name" value="hemK_rel_arch"/>
    <property type="match status" value="1"/>
</dbReference>
<keyword evidence="4" id="KW-0949">S-adenosyl-L-methionine</keyword>
<dbReference type="PROSITE" id="PS00092">
    <property type="entry name" value="N6_MTASE"/>
    <property type="match status" value="1"/>
</dbReference>
<dbReference type="SUPFAM" id="SSF53335">
    <property type="entry name" value="S-adenosyl-L-methionine-dependent methyltransferases"/>
    <property type="match status" value="1"/>
</dbReference>
<organism evidence="6">
    <name type="scientific">Candidatus Aramenus sulfurataquae</name>
    <dbReference type="NCBI Taxonomy" id="1326980"/>
    <lineage>
        <taxon>Archaea</taxon>
        <taxon>Thermoproteota</taxon>
        <taxon>Thermoprotei</taxon>
        <taxon>Sulfolobales</taxon>
        <taxon>Sulfolobaceae</taxon>
        <taxon>Candidatus Aramenus</taxon>
    </lineage>
</organism>
<dbReference type="InterPro" id="IPR052190">
    <property type="entry name" value="Euk-Arch_PrmC-MTase"/>
</dbReference>
<sequence>MGDFRVTELYGYKLCVNEEVYEPAEDSELLLGAIQVKKGERVVEIGSGTGILSVKAAKLGGVVLSIDLNPFATEATLCTAKLNGVSLEVVNCDMFTCIRDKYWDVAIFNPPYLPVSEYRSWIEYSWSGGDRGVEVLLRFLNVVRAKRVYILYSSLDDEESVMGAINSNNYIITRKEKKYIGFEELIALELNDKGSTSRA</sequence>
<dbReference type="GO" id="GO:0008757">
    <property type="term" value="F:S-adenosylmethionine-dependent methyltransferase activity"/>
    <property type="evidence" value="ECO:0007669"/>
    <property type="project" value="TreeGrafter"/>
</dbReference>
<dbReference type="InterPro" id="IPR002052">
    <property type="entry name" value="DNA_methylase_N6_adenine_CS"/>
</dbReference>
<dbReference type="GO" id="GO:0032259">
    <property type="term" value="P:methylation"/>
    <property type="evidence" value="ECO:0007669"/>
    <property type="project" value="UniProtKB-KW"/>
</dbReference>
<dbReference type="InterPro" id="IPR007848">
    <property type="entry name" value="Small_mtfrase_dom"/>
</dbReference>
<dbReference type="NCBIfam" id="NF011528">
    <property type="entry name" value="PRK14968.1-2"/>
    <property type="match status" value="1"/>
</dbReference>
<keyword evidence="2 6" id="KW-0489">Methyltransferase</keyword>
<evidence type="ECO:0000259" key="5">
    <source>
        <dbReference type="Pfam" id="PF05175"/>
    </source>
</evidence>
<dbReference type="GO" id="GO:0003676">
    <property type="term" value="F:nucleic acid binding"/>
    <property type="evidence" value="ECO:0007669"/>
    <property type="project" value="InterPro"/>
</dbReference>
<evidence type="ECO:0000313" key="6">
    <source>
        <dbReference type="EMBL" id="KJR79744.1"/>
    </source>
</evidence>
<dbReference type="PANTHER" id="PTHR45875:SF1">
    <property type="entry name" value="METHYLTRANSFERASE N6AMT1"/>
    <property type="match status" value="1"/>
</dbReference>
<evidence type="ECO:0000256" key="1">
    <source>
        <dbReference type="ARBA" id="ARBA00006149"/>
    </source>
</evidence>
<evidence type="ECO:0000256" key="2">
    <source>
        <dbReference type="ARBA" id="ARBA00022603"/>
    </source>
</evidence>
<dbReference type="PANTHER" id="PTHR45875">
    <property type="entry name" value="METHYLTRANSFERASE N6AMT1"/>
    <property type="match status" value="1"/>
</dbReference>
<reference evidence="6" key="1">
    <citation type="submission" date="2015-03" db="EMBL/GenBank/DDBJ databases">
        <title>Metagenome Sequencing of an Archaeal-Dominated Microbial Community from a Hot Spring at the Los Azufres Geothermal Field, Mexico.</title>
        <authorList>
            <person name="Servin-Garciduenas L.E."/>
            <person name="Martinez-Romero E."/>
        </authorList>
    </citation>
    <scope>NUCLEOTIDE SEQUENCE [LARGE SCALE GENOMIC DNA]</scope>
    <source>
        <strain evidence="6">AZ1-454</strain>
    </source>
</reference>
<comment type="caution">
    <text evidence="6">The sequence shown here is derived from an EMBL/GenBank/DDBJ whole genome shotgun (WGS) entry which is preliminary data.</text>
</comment>
<dbReference type="AlphaFoldDB" id="A0A0F2LSA7"/>
<gene>
    <name evidence="7" type="ORF">TQ35_001990</name>
    <name evidence="6" type="ORF">TQ35_00260</name>
</gene>
<dbReference type="CDD" id="cd02440">
    <property type="entry name" value="AdoMet_MTases"/>
    <property type="match status" value="1"/>
</dbReference>
<dbReference type="Gene3D" id="3.40.50.150">
    <property type="entry name" value="Vaccinia Virus protein VP39"/>
    <property type="match status" value="1"/>
</dbReference>
<dbReference type="InterPro" id="IPR004557">
    <property type="entry name" value="PrmC-related"/>
</dbReference>
<keyword evidence="3" id="KW-0808">Transferase</keyword>
<dbReference type="EMBL" id="JZWS02000001">
    <property type="protein sequence ID" value="MCL7343342.1"/>
    <property type="molecule type" value="Genomic_DNA"/>
</dbReference>
<evidence type="ECO:0000313" key="7">
    <source>
        <dbReference type="EMBL" id="MCL7343342.1"/>
    </source>
</evidence>
<accession>A0A0F2LSA7</accession>
<reference evidence="7" key="2">
    <citation type="submission" date="2022-05" db="EMBL/GenBank/DDBJ databases">
        <title>Metagenome Sequencing of an Archaeal-Dominated Microbial Community from a Hot Spring at the Los Azufres Geothermal Field, Mexico.</title>
        <authorList>
            <person name="Marin-Paredes R."/>
            <person name="Martinez-Romero E."/>
            <person name="Servin-Garciduenas L.E."/>
        </authorList>
    </citation>
    <scope>NUCLEOTIDE SEQUENCE</scope>
    <source>
        <strain evidence="7">AZ1-454</strain>
    </source>
</reference>
<proteinExistence type="inferred from homology"/>
<name>A0A0F2LSA7_9CREN</name>
<feature type="domain" description="Methyltransferase small" evidence="5">
    <location>
        <begin position="27"/>
        <end position="112"/>
    </location>
</feature>
<dbReference type="EMBL" id="JZWS01000001">
    <property type="protein sequence ID" value="KJR79744.1"/>
    <property type="molecule type" value="Genomic_DNA"/>
</dbReference>
<protein>
    <submittedName>
        <fullName evidence="6 7">Methyltransferase</fullName>
    </submittedName>
</protein>
<evidence type="ECO:0000256" key="4">
    <source>
        <dbReference type="ARBA" id="ARBA00022691"/>
    </source>
</evidence>
<dbReference type="GO" id="GO:0035657">
    <property type="term" value="C:eRF1 methyltransferase complex"/>
    <property type="evidence" value="ECO:0007669"/>
    <property type="project" value="TreeGrafter"/>
</dbReference>